<reference evidence="1 2" key="1">
    <citation type="journal article" date="2018" name="Proc. Natl. Acad. Sci. U.S.A.">
        <title>Nonmutational mechanism of inheritance in the Archaeon Sulfolobus solfataricus.</title>
        <authorList>
            <person name="Payne S."/>
            <person name="McCarthy S."/>
            <person name="Johnson T."/>
            <person name="North E."/>
            <person name="Blum P."/>
        </authorList>
    </citation>
    <scope>NUCLEOTIDE SEQUENCE [LARGE SCALE GENOMIC DNA]</scope>
    <source>
        <strain evidence="1 2">SUL120</strain>
    </source>
</reference>
<name>A0A3G8ETE1_SACSO</name>
<proteinExistence type="predicted"/>
<protein>
    <submittedName>
        <fullName evidence="1">Uncharacterized protein</fullName>
    </submittedName>
</protein>
<dbReference type="AlphaFoldDB" id="A0A3G8ETE1"/>
<gene>
    <name evidence="1" type="ORF">SULZ_12805</name>
</gene>
<evidence type="ECO:0000313" key="1">
    <source>
        <dbReference type="EMBL" id="AZF84776.1"/>
    </source>
</evidence>
<dbReference type="EMBL" id="CP033241">
    <property type="protein sequence ID" value="AZF84776.1"/>
    <property type="molecule type" value="Genomic_DNA"/>
</dbReference>
<evidence type="ECO:0000313" key="2">
    <source>
        <dbReference type="Proteomes" id="UP000269431"/>
    </source>
</evidence>
<organism evidence="1 2">
    <name type="scientific">Saccharolobus solfataricus</name>
    <name type="common">Sulfolobus solfataricus</name>
    <dbReference type="NCBI Taxonomy" id="2287"/>
    <lineage>
        <taxon>Archaea</taxon>
        <taxon>Thermoproteota</taxon>
        <taxon>Thermoprotei</taxon>
        <taxon>Sulfolobales</taxon>
        <taxon>Sulfolobaceae</taxon>
        <taxon>Saccharolobus</taxon>
    </lineage>
</organism>
<dbReference type="Proteomes" id="UP000269431">
    <property type="component" value="Chromosome"/>
</dbReference>
<sequence length="72" mass="8456">MRKELVLVLLSYLFLNVLVNSWKAEFSQSLLNYSRFQPRRGSLLPREVCSTSGQLYGVSFDNVKLIPFIFYY</sequence>
<accession>A0A3G8ETE1</accession>